<keyword evidence="14" id="KW-1185">Reference proteome</keyword>
<comment type="caution">
    <text evidence="13">The sequence shown here is derived from an EMBL/GenBank/DDBJ whole genome shotgun (WGS) entry which is preliminary data.</text>
</comment>
<evidence type="ECO:0000256" key="8">
    <source>
        <dbReference type="ARBA" id="ARBA00023242"/>
    </source>
</evidence>
<evidence type="ECO:0000256" key="9">
    <source>
        <dbReference type="ARBA" id="ARBA00059283"/>
    </source>
</evidence>
<feature type="region of interest" description="Disordered" evidence="12">
    <location>
        <begin position="459"/>
        <end position="565"/>
    </location>
</feature>
<dbReference type="GO" id="GO:0000076">
    <property type="term" value="P:DNA replication checkpoint signaling"/>
    <property type="evidence" value="ECO:0007669"/>
    <property type="project" value="TreeGrafter"/>
</dbReference>
<dbReference type="PANTHER" id="PTHR15237">
    <property type="entry name" value="DNA REPAIR PROTEIN RAD9"/>
    <property type="match status" value="1"/>
</dbReference>
<keyword evidence="7" id="KW-0269">Exonuclease</keyword>
<evidence type="ECO:0000256" key="11">
    <source>
        <dbReference type="ARBA" id="ARBA00079896"/>
    </source>
</evidence>
<evidence type="ECO:0000313" key="13">
    <source>
        <dbReference type="EMBL" id="CAG5118917.1"/>
    </source>
</evidence>
<feature type="compositionally biased region" description="Low complexity" evidence="12">
    <location>
        <begin position="464"/>
        <end position="481"/>
    </location>
</feature>
<evidence type="ECO:0000256" key="6">
    <source>
        <dbReference type="ARBA" id="ARBA00022801"/>
    </source>
</evidence>
<evidence type="ECO:0000313" key="14">
    <source>
        <dbReference type="Proteomes" id="UP000678393"/>
    </source>
</evidence>
<dbReference type="AlphaFoldDB" id="A0A8S3YNZ8"/>
<dbReference type="CDD" id="cd00577">
    <property type="entry name" value="PCNA"/>
    <property type="match status" value="1"/>
</dbReference>
<comment type="similarity">
    <text evidence="2">Belongs to the rad9 family.</text>
</comment>
<dbReference type="SUPFAM" id="SSF55979">
    <property type="entry name" value="DNA clamp"/>
    <property type="match status" value="1"/>
</dbReference>
<dbReference type="Pfam" id="PF04139">
    <property type="entry name" value="Rad9"/>
    <property type="match status" value="1"/>
</dbReference>
<dbReference type="GO" id="GO:0004527">
    <property type="term" value="F:exonuclease activity"/>
    <property type="evidence" value="ECO:0007669"/>
    <property type="project" value="UniProtKB-KW"/>
</dbReference>
<protein>
    <recommendedName>
        <fullName evidence="10">Cell cycle checkpoint control protein RAD9A</fullName>
    </recommendedName>
    <alternativeName>
        <fullName evidence="11">DNA repair exonuclease rad9 homolog A</fullName>
    </alternativeName>
</protein>
<feature type="compositionally biased region" description="Polar residues" evidence="12">
    <location>
        <begin position="491"/>
        <end position="511"/>
    </location>
</feature>
<dbReference type="FunFam" id="3.70.10.10:FF:000005">
    <property type="entry name" value="Cell cycle checkpoint control protein"/>
    <property type="match status" value="1"/>
</dbReference>
<proteinExistence type="inferred from homology"/>
<evidence type="ECO:0000256" key="12">
    <source>
        <dbReference type="SAM" id="MobiDB-lite"/>
    </source>
</evidence>
<accession>A0A8S3YNZ8</accession>
<keyword evidence="5" id="KW-0227">DNA damage</keyword>
<dbReference type="InterPro" id="IPR046938">
    <property type="entry name" value="DNA_clamp_sf"/>
</dbReference>
<reference evidence="13" key="1">
    <citation type="submission" date="2021-04" db="EMBL/GenBank/DDBJ databases">
        <authorList>
            <consortium name="Molecular Ecology Group"/>
        </authorList>
    </citation>
    <scope>NUCLEOTIDE SEQUENCE</scope>
</reference>
<feature type="region of interest" description="Disordered" evidence="12">
    <location>
        <begin position="282"/>
        <end position="357"/>
    </location>
</feature>
<evidence type="ECO:0000256" key="3">
    <source>
        <dbReference type="ARBA" id="ARBA00022553"/>
    </source>
</evidence>
<dbReference type="InterPro" id="IPR007268">
    <property type="entry name" value="Rad9/Ddc1"/>
</dbReference>
<dbReference type="EMBL" id="CAJHNH020000629">
    <property type="protein sequence ID" value="CAG5118917.1"/>
    <property type="molecule type" value="Genomic_DNA"/>
</dbReference>
<dbReference type="OrthoDB" id="60092at2759"/>
<name>A0A8S3YNZ8_9EUPU</name>
<dbReference type="GO" id="GO:0030896">
    <property type="term" value="C:checkpoint clamp complex"/>
    <property type="evidence" value="ECO:0007669"/>
    <property type="project" value="InterPro"/>
</dbReference>
<gene>
    <name evidence="13" type="ORF">CUNI_LOCUS4475</name>
</gene>
<evidence type="ECO:0000256" key="10">
    <source>
        <dbReference type="ARBA" id="ARBA00069752"/>
    </source>
</evidence>
<comment type="subcellular location">
    <subcellularLocation>
        <location evidence="1">Nucleus</location>
    </subcellularLocation>
</comment>
<dbReference type="PANTHER" id="PTHR15237:SF0">
    <property type="entry name" value="CELL CYCLE CHECKPOINT CONTROL PROTEIN"/>
    <property type="match status" value="1"/>
</dbReference>
<evidence type="ECO:0000256" key="4">
    <source>
        <dbReference type="ARBA" id="ARBA00022722"/>
    </source>
</evidence>
<feature type="compositionally biased region" description="Basic and acidic residues" evidence="12">
    <location>
        <begin position="332"/>
        <end position="354"/>
    </location>
</feature>
<feature type="compositionally biased region" description="Low complexity" evidence="12">
    <location>
        <begin position="282"/>
        <end position="292"/>
    </location>
</feature>
<organism evidence="13 14">
    <name type="scientific">Candidula unifasciata</name>
    <dbReference type="NCBI Taxonomy" id="100452"/>
    <lineage>
        <taxon>Eukaryota</taxon>
        <taxon>Metazoa</taxon>
        <taxon>Spiralia</taxon>
        <taxon>Lophotrochozoa</taxon>
        <taxon>Mollusca</taxon>
        <taxon>Gastropoda</taxon>
        <taxon>Heterobranchia</taxon>
        <taxon>Euthyneura</taxon>
        <taxon>Panpulmonata</taxon>
        <taxon>Eupulmonata</taxon>
        <taxon>Stylommatophora</taxon>
        <taxon>Helicina</taxon>
        <taxon>Helicoidea</taxon>
        <taxon>Geomitridae</taxon>
        <taxon>Candidula</taxon>
    </lineage>
</organism>
<feature type="compositionally biased region" description="Polar residues" evidence="12">
    <location>
        <begin position="311"/>
        <end position="331"/>
    </location>
</feature>
<keyword evidence="4" id="KW-0540">Nuclease</keyword>
<evidence type="ECO:0000256" key="1">
    <source>
        <dbReference type="ARBA" id="ARBA00004123"/>
    </source>
</evidence>
<keyword evidence="6" id="KW-0378">Hydrolase</keyword>
<dbReference type="Gene3D" id="3.70.10.10">
    <property type="match status" value="1"/>
</dbReference>
<keyword evidence="3" id="KW-0597">Phosphoprotein</keyword>
<dbReference type="Proteomes" id="UP000678393">
    <property type="component" value="Unassembled WGS sequence"/>
</dbReference>
<feature type="compositionally biased region" description="Acidic residues" evidence="12">
    <location>
        <begin position="513"/>
        <end position="525"/>
    </location>
</feature>
<dbReference type="GO" id="GO:0071479">
    <property type="term" value="P:cellular response to ionizing radiation"/>
    <property type="evidence" value="ECO:0007669"/>
    <property type="project" value="TreeGrafter"/>
</dbReference>
<feature type="region of interest" description="Disordered" evidence="12">
    <location>
        <begin position="372"/>
        <end position="394"/>
    </location>
</feature>
<comment type="function">
    <text evidence="9">Component of the 9-1-1 cell-cycle checkpoint response complex that plays a major role in DNA repair. The 9-1-1 complex is recruited to DNA lesion upon damage by the RAD17-replication factor C (RFC) clamp loader complex. Acts then as a sliding clamp platform on DNA for several proteins involved in long-patch base excision repair (LP-BER). The 9-1-1 complex stimulates DNA polymerase beta (POLB) activity by increasing its affinity for the 3'-OH end of the primer-template and stabilizes POLB to those sites where LP-BER proceeds; endonuclease FEN1 cleavage activity on substrates with double, nick, or gap flaps of distinct sequences and lengths; and DNA ligase I (LIG1) on long-patch base excision repair substrates. The 9-1-1 complex is necessary for the recruitment of RHNO1 to sites of double-stranded breaks (DSB) occurring during the S phase. RAD9A possesses 3'-&gt;5' double stranded DNA exonuclease activity.</text>
</comment>
<dbReference type="GO" id="GO:0006281">
    <property type="term" value="P:DNA repair"/>
    <property type="evidence" value="ECO:0007669"/>
    <property type="project" value="TreeGrafter"/>
</dbReference>
<keyword evidence="8" id="KW-0539">Nucleus</keyword>
<sequence>MCSMKCTIPGVNLKVFGRAIQSLSKIGDELYFEPLEDGLYLRAVNMCRSAYGCFQFFPNFFSNYIDSLPDKNRNSDDGEALLRCKLGMKSILTVFKSLPTIDKTVEKCRIALDPTEARLVFQMYCRHGIIKTHKLAFTECETLQAVFSKDLCPNKLTAVPKLLCDAVLNFQNNQEEITLIIRPDFMALKNYVDDEADPHKVIHTELTLSPEEFEQYQAGVDADVTFCLRELRAVLAFADITSLPLTLQFETAGRPITLSITSDQSFEANFVLATLAEVEASEPSAAAGAQESSLRKSGSHERFRNTRKQNGKSSVNRNSSNNTYTEKQQSSKPEHSLHHSATVRDRPGTSHAADDMMNDDEDFSVMMDVTAPEEPYTSQPPTTVPEKNTRGTEQPVRKKVIFRHDTDDEDDEDGWHLNARAAENFINAAGSVSSEDRHAKILSSKEKDVNRVATVVQDHSKQIQTSSEAAQTSSGSSSTGGVHNVGRTFLSLKSGSGDTSPVVPMQNTNLQSESDESDNEVEEEIPATPPMKKFRSLFFGTQSSTQSTQSQQKSVILAPDSDEEH</sequence>
<evidence type="ECO:0000256" key="2">
    <source>
        <dbReference type="ARBA" id="ARBA00008494"/>
    </source>
</evidence>
<evidence type="ECO:0000256" key="7">
    <source>
        <dbReference type="ARBA" id="ARBA00022839"/>
    </source>
</evidence>
<evidence type="ECO:0000256" key="5">
    <source>
        <dbReference type="ARBA" id="ARBA00022763"/>
    </source>
</evidence>
<dbReference type="GO" id="GO:0031573">
    <property type="term" value="P:mitotic intra-S DNA damage checkpoint signaling"/>
    <property type="evidence" value="ECO:0007669"/>
    <property type="project" value="TreeGrafter"/>
</dbReference>
<feature type="compositionally biased region" description="Low complexity" evidence="12">
    <location>
        <begin position="541"/>
        <end position="554"/>
    </location>
</feature>